<accession>A0AAJ0C4K8</accession>
<organism evidence="4 5">
    <name type="scientific">Phialemonium atrogriseum</name>
    <dbReference type="NCBI Taxonomy" id="1093897"/>
    <lineage>
        <taxon>Eukaryota</taxon>
        <taxon>Fungi</taxon>
        <taxon>Dikarya</taxon>
        <taxon>Ascomycota</taxon>
        <taxon>Pezizomycotina</taxon>
        <taxon>Sordariomycetes</taxon>
        <taxon>Sordariomycetidae</taxon>
        <taxon>Cephalothecales</taxon>
        <taxon>Cephalothecaceae</taxon>
        <taxon>Phialemonium</taxon>
    </lineage>
</organism>
<feature type="region of interest" description="Disordered" evidence="1">
    <location>
        <begin position="147"/>
        <end position="182"/>
    </location>
</feature>
<feature type="chain" id="PRO_5042523162" description="DUF7735 domain-containing protein" evidence="2">
    <location>
        <begin position="19"/>
        <end position="210"/>
    </location>
</feature>
<dbReference type="AlphaFoldDB" id="A0AAJ0C4K8"/>
<evidence type="ECO:0000313" key="5">
    <source>
        <dbReference type="Proteomes" id="UP001244011"/>
    </source>
</evidence>
<comment type="caution">
    <text evidence="4">The sequence shown here is derived from an EMBL/GenBank/DDBJ whole genome shotgun (WGS) entry which is preliminary data.</text>
</comment>
<dbReference type="Pfam" id="PF24870">
    <property type="entry name" value="DUF7735"/>
    <property type="match status" value="1"/>
</dbReference>
<dbReference type="RefSeq" id="XP_060283784.1">
    <property type="nucleotide sequence ID" value="XM_060429935.1"/>
</dbReference>
<keyword evidence="2" id="KW-0732">Signal</keyword>
<evidence type="ECO:0000313" key="4">
    <source>
        <dbReference type="EMBL" id="KAK1767571.1"/>
    </source>
</evidence>
<keyword evidence="5" id="KW-1185">Reference proteome</keyword>
<name>A0AAJ0C4K8_9PEZI</name>
<dbReference type="PANTHER" id="PTHR42029:SF2">
    <property type="entry name" value="WAX SYNTHASE DOMAIN-CONTAINING PROTEIN"/>
    <property type="match status" value="1"/>
</dbReference>
<feature type="compositionally biased region" description="Polar residues" evidence="1">
    <location>
        <begin position="166"/>
        <end position="182"/>
    </location>
</feature>
<evidence type="ECO:0000259" key="3">
    <source>
        <dbReference type="Pfam" id="PF24870"/>
    </source>
</evidence>
<dbReference type="PANTHER" id="PTHR42029">
    <property type="entry name" value="AN04G07800"/>
    <property type="match status" value="1"/>
</dbReference>
<dbReference type="EMBL" id="MU839008">
    <property type="protein sequence ID" value="KAK1767571.1"/>
    <property type="molecule type" value="Genomic_DNA"/>
</dbReference>
<reference evidence="4" key="1">
    <citation type="submission" date="2023-06" db="EMBL/GenBank/DDBJ databases">
        <title>Genome-scale phylogeny and comparative genomics of the fungal order Sordariales.</title>
        <authorList>
            <consortium name="Lawrence Berkeley National Laboratory"/>
            <person name="Hensen N."/>
            <person name="Bonometti L."/>
            <person name="Westerberg I."/>
            <person name="Brannstrom I.O."/>
            <person name="Guillou S."/>
            <person name="Cros-Aarteil S."/>
            <person name="Calhoun S."/>
            <person name="Haridas S."/>
            <person name="Kuo A."/>
            <person name="Mondo S."/>
            <person name="Pangilinan J."/>
            <person name="Riley R."/>
            <person name="Labutti K."/>
            <person name="Andreopoulos B."/>
            <person name="Lipzen A."/>
            <person name="Chen C."/>
            <person name="Yanf M."/>
            <person name="Daum C."/>
            <person name="Ng V."/>
            <person name="Clum A."/>
            <person name="Steindorff A."/>
            <person name="Ohm R."/>
            <person name="Martin F."/>
            <person name="Silar P."/>
            <person name="Natvig D."/>
            <person name="Lalanne C."/>
            <person name="Gautier V."/>
            <person name="Ament-Velasquez S.L."/>
            <person name="Kruys A."/>
            <person name="Hutchinson M.I."/>
            <person name="Powell A.J."/>
            <person name="Barry K."/>
            <person name="Miller A.N."/>
            <person name="Grigoriev I.V."/>
            <person name="Debuchy R."/>
            <person name="Gladieux P."/>
            <person name="Thoren M.H."/>
            <person name="Johannesson H."/>
        </authorList>
    </citation>
    <scope>NUCLEOTIDE SEQUENCE</scope>
    <source>
        <strain evidence="4">8032-3</strain>
    </source>
</reference>
<gene>
    <name evidence="4" type="ORF">QBC33DRAFT_559055</name>
</gene>
<feature type="compositionally biased region" description="Low complexity" evidence="1">
    <location>
        <begin position="148"/>
        <end position="165"/>
    </location>
</feature>
<dbReference type="Proteomes" id="UP001244011">
    <property type="component" value="Unassembled WGS sequence"/>
</dbReference>
<sequence>MRATIFFLQAAAMVSASAYDSLFPTDEPTVTSEPATGSLLSELDSYGSDLYKTCTLTGLERLDCPSPGNKWCGFTTAAPAAVLSDFSSLGSLALSWWSAHSSAAVSLASECPLGWWDAVMAVPNAERWLNDTIAFAGCYADAHPTTGSATEPTTGSLTTGLTATTRSGVTSSGPKATSTDMPNSVLGQTEGVEMWMVAGTGLAVAAANLV</sequence>
<dbReference type="InterPro" id="IPR056637">
    <property type="entry name" value="DUF7735"/>
</dbReference>
<protein>
    <recommendedName>
        <fullName evidence="3">DUF7735 domain-containing protein</fullName>
    </recommendedName>
</protein>
<proteinExistence type="predicted"/>
<evidence type="ECO:0000256" key="2">
    <source>
        <dbReference type="SAM" id="SignalP"/>
    </source>
</evidence>
<feature type="domain" description="DUF7735" evidence="3">
    <location>
        <begin position="35"/>
        <end position="147"/>
    </location>
</feature>
<feature type="signal peptide" evidence="2">
    <location>
        <begin position="1"/>
        <end position="18"/>
    </location>
</feature>
<evidence type="ECO:0000256" key="1">
    <source>
        <dbReference type="SAM" id="MobiDB-lite"/>
    </source>
</evidence>
<dbReference type="GeneID" id="85313122"/>